<dbReference type="Proteomes" id="UP001163603">
    <property type="component" value="Chromosome 8"/>
</dbReference>
<dbReference type="EMBL" id="CM047743">
    <property type="protein sequence ID" value="KAJ0030081.1"/>
    <property type="molecule type" value="Genomic_DNA"/>
</dbReference>
<accession>A0ACC0Y490</accession>
<name>A0ACC0Y490_9ROSI</name>
<gene>
    <name evidence="1" type="ORF">Pint_14765</name>
</gene>
<evidence type="ECO:0000313" key="2">
    <source>
        <dbReference type="Proteomes" id="UP001163603"/>
    </source>
</evidence>
<protein>
    <submittedName>
        <fullName evidence="1">Uncharacterized protein</fullName>
    </submittedName>
</protein>
<comment type="caution">
    <text evidence="1">The sequence shown here is derived from an EMBL/GenBank/DDBJ whole genome shotgun (WGS) entry which is preliminary data.</text>
</comment>
<evidence type="ECO:0000313" key="1">
    <source>
        <dbReference type="EMBL" id="KAJ0030081.1"/>
    </source>
</evidence>
<reference evidence="2" key="1">
    <citation type="journal article" date="2023" name="G3 (Bethesda)">
        <title>Genome assembly and association tests identify interacting loci associated with vigor, precocity, and sex in interspecific pistachio rootstocks.</title>
        <authorList>
            <person name="Palmer W."/>
            <person name="Jacygrad E."/>
            <person name="Sagayaradj S."/>
            <person name="Cavanaugh K."/>
            <person name="Han R."/>
            <person name="Bertier L."/>
            <person name="Beede B."/>
            <person name="Kafkas S."/>
            <person name="Golino D."/>
            <person name="Preece J."/>
            <person name="Michelmore R."/>
        </authorList>
    </citation>
    <scope>NUCLEOTIDE SEQUENCE [LARGE SCALE GENOMIC DNA]</scope>
</reference>
<organism evidence="1 2">
    <name type="scientific">Pistacia integerrima</name>
    <dbReference type="NCBI Taxonomy" id="434235"/>
    <lineage>
        <taxon>Eukaryota</taxon>
        <taxon>Viridiplantae</taxon>
        <taxon>Streptophyta</taxon>
        <taxon>Embryophyta</taxon>
        <taxon>Tracheophyta</taxon>
        <taxon>Spermatophyta</taxon>
        <taxon>Magnoliopsida</taxon>
        <taxon>eudicotyledons</taxon>
        <taxon>Gunneridae</taxon>
        <taxon>Pentapetalae</taxon>
        <taxon>rosids</taxon>
        <taxon>malvids</taxon>
        <taxon>Sapindales</taxon>
        <taxon>Anacardiaceae</taxon>
        <taxon>Pistacia</taxon>
    </lineage>
</organism>
<keyword evidence="2" id="KW-1185">Reference proteome</keyword>
<proteinExistence type="predicted"/>
<sequence>MKTAIYGKLAFSPNTVFNSKPSSSSNALYFLDLIFVGYIYWLQFDFSNNYF</sequence>